<dbReference type="GO" id="GO:0007608">
    <property type="term" value="P:sensory perception of smell"/>
    <property type="evidence" value="ECO:0007669"/>
    <property type="project" value="TreeGrafter"/>
</dbReference>
<proteinExistence type="evidence at transcript level"/>
<dbReference type="Pfam" id="PF01395">
    <property type="entry name" value="PBP_GOBP"/>
    <property type="match status" value="1"/>
</dbReference>
<dbReference type="SUPFAM" id="SSF47565">
    <property type="entry name" value="Insect pheromone/odorant-binding proteins"/>
    <property type="match status" value="1"/>
</dbReference>
<dbReference type="GO" id="GO:0005615">
    <property type="term" value="C:extracellular space"/>
    <property type="evidence" value="ECO:0007669"/>
    <property type="project" value="TreeGrafter"/>
</dbReference>
<dbReference type="GO" id="GO:0005549">
    <property type="term" value="F:odorant binding"/>
    <property type="evidence" value="ECO:0007669"/>
    <property type="project" value="InterPro"/>
</dbReference>
<evidence type="ECO:0000256" key="1">
    <source>
        <dbReference type="ARBA" id="ARBA00022729"/>
    </source>
</evidence>
<protein>
    <submittedName>
        <fullName evidence="3">Putative odorant-binding protein</fullName>
    </submittedName>
</protein>
<sequence>MKGFTTVCVFTIAITVSLAIDEAAKKKAINTFNKCKEQHPITDAELEQIKKHEGLPSSQNAKCLAKCMLTEGNILKDGKYKTDIAIAFTETLHSDNAEEAEKARQVVEHCASTVGTDVGSDACEYAYKMAQCGYSKAKEIGLEKPEWE</sequence>
<dbReference type="EMBL" id="LT555350">
    <property type="protein sequence ID" value="SAJ59035.1"/>
    <property type="molecule type" value="mRNA"/>
</dbReference>
<dbReference type="AlphaFoldDB" id="A0A162RQE5"/>
<dbReference type="Gene3D" id="1.10.238.20">
    <property type="entry name" value="Pheromone/general odorant binding protein domain"/>
    <property type="match status" value="1"/>
</dbReference>
<evidence type="ECO:0000256" key="2">
    <source>
        <dbReference type="SAM" id="SignalP"/>
    </source>
</evidence>
<name>A0A162RQE5_TRIBS</name>
<evidence type="ECO:0000313" key="3">
    <source>
        <dbReference type="EMBL" id="SAJ59035.1"/>
    </source>
</evidence>
<keyword evidence="1 2" id="KW-0732">Signal</keyword>
<dbReference type="PANTHER" id="PTHR11857">
    <property type="entry name" value="ODORANT BINDING PROTEIN-RELATED"/>
    <property type="match status" value="1"/>
</dbReference>
<dbReference type="SMART" id="SM00708">
    <property type="entry name" value="PhBP"/>
    <property type="match status" value="1"/>
</dbReference>
<dbReference type="InterPro" id="IPR006170">
    <property type="entry name" value="PBP/GOBP"/>
</dbReference>
<gene>
    <name evidence="3" type="primary">TbraOBP20</name>
</gene>
<organism evidence="3">
    <name type="scientific">Triatoma brasiliensis</name>
    <name type="common">Blood-sucking bug</name>
    <dbReference type="NCBI Taxonomy" id="65344"/>
    <lineage>
        <taxon>Eukaryota</taxon>
        <taxon>Metazoa</taxon>
        <taxon>Ecdysozoa</taxon>
        <taxon>Arthropoda</taxon>
        <taxon>Hexapoda</taxon>
        <taxon>Insecta</taxon>
        <taxon>Pterygota</taxon>
        <taxon>Neoptera</taxon>
        <taxon>Paraneoptera</taxon>
        <taxon>Hemiptera</taxon>
        <taxon>Heteroptera</taxon>
        <taxon>Panheteroptera</taxon>
        <taxon>Cimicomorpha</taxon>
        <taxon>Reduviidae</taxon>
        <taxon>Triatominae</taxon>
        <taxon>Triatoma</taxon>
    </lineage>
</organism>
<accession>A0A162RQE5</accession>
<dbReference type="InterPro" id="IPR036728">
    <property type="entry name" value="PBP_GOBP_sf"/>
</dbReference>
<feature type="signal peptide" evidence="2">
    <location>
        <begin position="1"/>
        <end position="19"/>
    </location>
</feature>
<reference evidence="3" key="1">
    <citation type="submission" date="2016-03" db="EMBL/GenBank/DDBJ databases">
        <title>Under expression of chemosensory genes in domiciliary bugs of the Chagas disease vector Triatoma brasiliensis.</title>
        <authorList>
            <person name="Marchant A."/>
            <person name="Mougel F."/>
            <person name="Jacquin-Joly E."/>
            <person name="Costa J."/>
            <person name="Almeida C.E."/>
            <person name="Harry M."/>
        </authorList>
    </citation>
    <scope>NUCLEOTIDE SEQUENCE</scope>
    <source>
        <tissue evidence="3">Head antenna rostrum</tissue>
    </source>
</reference>
<feature type="chain" id="PRO_5007839420" evidence="2">
    <location>
        <begin position="20"/>
        <end position="148"/>
    </location>
</feature>
<dbReference type="CDD" id="cd23992">
    <property type="entry name" value="PBP_GOBP"/>
    <property type="match status" value="1"/>
</dbReference>